<dbReference type="EMBL" id="KQ947424">
    <property type="protein sequence ID" value="KUJ12649.1"/>
    <property type="molecule type" value="Genomic_DNA"/>
</dbReference>
<dbReference type="AlphaFoldDB" id="A0A194WY88"/>
<sequence length="266" mass="30815">MGNGCSKPSAVFQKFPEFPLDIQLLVWEHAIQGIPARVVALRRGTELNDIPALLHTCHDSRTLALQRYEWTENKKGHGRRAYPPRMRSYFCFIDYELDSVYLPPLKYSLKSSPSLISSSAYGTHLRNLRTIIILWKFSVPWQSLLKPTKIAKFCPNLRKLIIVKPGYRGPGGRFLELVASEPLQDILEIYGGVCVQRCHLKRWHSAALKCSVNCTKSFEKLEVQELHFKMYLNVQECKRYLWQKGLESRFEIVPKQNSFKTGFRLL</sequence>
<name>A0A194WY88_MOLSC</name>
<dbReference type="Pfam" id="PF20150">
    <property type="entry name" value="2EXR"/>
    <property type="match status" value="1"/>
</dbReference>
<gene>
    <name evidence="2" type="ORF">LY89DRAFT_211728</name>
</gene>
<dbReference type="RefSeq" id="XP_018067004.1">
    <property type="nucleotide sequence ID" value="XM_018205876.1"/>
</dbReference>
<protein>
    <recommendedName>
        <fullName evidence="1">2EXR domain-containing protein</fullName>
    </recommendedName>
</protein>
<dbReference type="InterPro" id="IPR045518">
    <property type="entry name" value="2EXR"/>
</dbReference>
<reference evidence="2 3" key="1">
    <citation type="submission" date="2015-10" db="EMBL/GenBank/DDBJ databases">
        <title>Full genome of DAOMC 229536 Phialocephala scopiformis, a fungal endophyte of spruce producing the potent anti-insectan compound rugulosin.</title>
        <authorList>
            <consortium name="DOE Joint Genome Institute"/>
            <person name="Walker A.K."/>
            <person name="Frasz S.L."/>
            <person name="Seifert K.A."/>
            <person name="Miller J.D."/>
            <person name="Mondo S.J."/>
            <person name="Labutti K."/>
            <person name="Lipzen A."/>
            <person name="Dockter R."/>
            <person name="Kennedy M."/>
            <person name="Grigoriev I.V."/>
            <person name="Spatafora J.W."/>
        </authorList>
    </citation>
    <scope>NUCLEOTIDE SEQUENCE [LARGE SCALE GENOMIC DNA]</scope>
    <source>
        <strain evidence="2 3">CBS 120377</strain>
    </source>
</reference>
<evidence type="ECO:0000259" key="1">
    <source>
        <dbReference type="Pfam" id="PF20150"/>
    </source>
</evidence>
<evidence type="ECO:0000313" key="3">
    <source>
        <dbReference type="Proteomes" id="UP000070700"/>
    </source>
</evidence>
<dbReference type="KEGG" id="psco:LY89DRAFT_211728"/>
<organism evidence="2 3">
    <name type="scientific">Mollisia scopiformis</name>
    <name type="common">Conifer needle endophyte fungus</name>
    <name type="synonym">Phialocephala scopiformis</name>
    <dbReference type="NCBI Taxonomy" id="149040"/>
    <lineage>
        <taxon>Eukaryota</taxon>
        <taxon>Fungi</taxon>
        <taxon>Dikarya</taxon>
        <taxon>Ascomycota</taxon>
        <taxon>Pezizomycotina</taxon>
        <taxon>Leotiomycetes</taxon>
        <taxon>Helotiales</taxon>
        <taxon>Mollisiaceae</taxon>
        <taxon>Mollisia</taxon>
    </lineage>
</organism>
<feature type="domain" description="2EXR" evidence="1">
    <location>
        <begin position="12"/>
        <end position="83"/>
    </location>
</feature>
<evidence type="ECO:0000313" key="2">
    <source>
        <dbReference type="EMBL" id="KUJ12649.1"/>
    </source>
</evidence>
<keyword evidence="3" id="KW-1185">Reference proteome</keyword>
<accession>A0A194WY88</accession>
<proteinExistence type="predicted"/>
<dbReference type="InParanoid" id="A0A194WY88"/>
<dbReference type="Proteomes" id="UP000070700">
    <property type="component" value="Unassembled WGS sequence"/>
</dbReference>
<dbReference type="PANTHER" id="PTHR35910:SF6">
    <property type="entry name" value="2EXR DOMAIN-CONTAINING PROTEIN"/>
    <property type="match status" value="1"/>
</dbReference>
<dbReference type="GeneID" id="28815602"/>
<dbReference type="OrthoDB" id="3473305at2759"/>
<dbReference type="PANTHER" id="PTHR35910">
    <property type="entry name" value="2EXR DOMAIN-CONTAINING PROTEIN"/>
    <property type="match status" value="1"/>
</dbReference>